<dbReference type="CDD" id="cd16018">
    <property type="entry name" value="Enpp"/>
    <property type="match status" value="1"/>
</dbReference>
<gene>
    <name evidence="1" type="ORF">GTW20_08230</name>
</gene>
<dbReference type="InterPro" id="IPR017850">
    <property type="entry name" value="Alkaline_phosphatase_core_sf"/>
</dbReference>
<reference evidence="1 2" key="1">
    <citation type="journal article" date="2019" name="Nat. Commun.">
        <title>The antimicrobial potential of Streptomyces from insect microbiomes.</title>
        <authorList>
            <person name="Chevrette M.G."/>
            <person name="Carlson C.M."/>
            <person name="Ortega H.E."/>
            <person name="Thomas C."/>
            <person name="Ananiev G.E."/>
            <person name="Barns K.J."/>
            <person name="Book A.J."/>
            <person name="Cagnazzo J."/>
            <person name="Carlos C."/>
            <person name="Flanigan W."/>
            <person name="Grubbs K.J."/>
            <person name="Horn H.A."/>
            <person name="Hoffmann F.M."/>
            <person name="Klassen J.L."/>
            <person name="Knack J.J."/>
            <person name="Lewin G.R."/>
            <person name="McDonald B.R."/>
            <person name="Muller L."/>
            <person name="Melo W.G.P."/>
            <person name="Pinto-Tomas A.A."/>
            <person name="Schmitz A."/>
            <person name="Wendt-Pienkowski E."/>
            <person name="Wildman S."/>
            <person name="Zhao M."/>
            <person name="Zhang F."/>
            <person name="Bugni T.S."/>
            <person name="Andes D.R."/>
            <person name="Pupo M.T."/>
            <person name="Currie C.R."/>
        </authorList>
    </citation>
    <scope>NUCLEOTIDE SEQUENCE [LARGE SCALE GENOMIC DNA]</scope>
    <source>
        <strain evidence="1 2">SID5840</strain>
    </source>
</reference>
<dbReference type="PANTHER" id="PTHR10151:SF120">
    <property type="entry name" value="BIS(5'-ADENOSYL)-TRIPHOSPHATASE"/>
    <property type="match status" value="1"/>
</dbReference>
<evidence type="ECO:0000313" key="2">
    <source>
        <dbReference type="Proteomes" id="UP000467124"/>
    </source>
</evidence>
<comment type="caution">
    <text evidence="1">The sequence shown here is derived from an EMBL/GenBank/DDBJ whole genome shotgun (WGS) entry which is preliminary data.</text>
</comment>
<dbReference type="EMBL" id="WWHY01000001">
    <property type="protein sequence ID" value="MYR32256.1"/>
    <property type="molecule type" value="Genomic_DNA"/>
</dbReference>
<organism evidence="1 2">
    <name type="scientific">Nocardiopsis alba</name>
    <dbReference type="NCBI Taxonomy" id="53437"/>
    <lineage>
        <taxon>Bacteria</taxon>
        <taxon>Bacillati</taxon>
        <taxon>Actinomycetota</taxon>
        <taxon>Actinomycetes</taxon>
        <taxon>Streptosporangiales</taxon>
        <taxon>Nocardiopsidaceae</taxon>
        <taxon>Nocardiopsis</taxon>
    </lineage>
</organism>
<protein>
    <submittedName>
        <fullName evidence="1">Alkaline phosphatase family protein</fullName>
    </submittedName>
</protein>
<dbReference type="PANTHER" id="PTHR10151">
    <property type="entry name" value="ECTONUCLEOTIDE PYROPHOSPHATASE/PHOSPHODIESTERASE"/>
    <property type="match status" value="1"/>
</dbReference>
<accession>A0A7K2IQU7</accession>
<proteinExistence type="predicted"/>
<dbReference type="AlphaFoldDB" id="A0A7K2IQU7"/>
<sequence length="465" mass="52012">MPQDRRLLVIDAVGLTPRLLEHAPRLSALADRGTRATLETVLPAVTCTVQSTFLTGAPPARHGAVANGWYFRDLGEVHLWRQHNRLVGGEKVWETARRHRPDFRTANVCWWYAMGATTDWTITPRPVYHADGRKSPDCYTRPVALHDELTAELGPFPLFHYWGPTASIRSTEWIVAATRRLLPRADLTLCYVPHLDYDLQRFGPDSVQARRAVRDLDAALAPLLDDAEAAGVTVLVLSEYGITPADRPVHVNRVLREAGLLEVYTQEGMEYLDPWTSRAFAVADHQCAHVYVDDPTDLPEVARLLSEVEGVDLVLDRRAQADHGLDHERSGELVLFADPGAWFTYYHWLDDDRAPDFARGVDIHRKPGYDPAELFLDPADRLVRLRAATGLVRKKVGLRYAMNVVPLDPSCVRGTHGRPHTDPEDGPVLLCTDPDLARDRFAATEVRDLMLDLVGVPAPARSTPL</sequence>
<name>A0A7K2IQU7_9ACTN</name>
<evidence type="ECO:0000313" key="1">
    <source>
        <dbReference type="EMBL" id="MYR32256.1"/>
    </source>
</evidence>
<dbReference type="RefSeq" id="WP_161110660.1">
    <property type="nucleotide sequence ID" value="NZ_WWHY01000001.1"/>
</dbReference>
<dbReference type="SUPFAM" id="SSF53649">
    <property type="entry name" value="Alkaline phosphatase-like"/>
    <property type="match status" value="1"/>
</dbReference>
<dbReference type="Pfam" id="PF01663">
    <property type="entry name" value="Phosphodiest"/>
    <property type="match status" value="1"/>
</dbReference>
<dbReference type="Proteomes" id="UP000467124">
    <property type="component" value="Unassembled WGS sequence"/>
</dbReference>
<dbReference type="Gene3D" id="3.40.720.10">
    <property type="entry name" value="Alkaline Phosphatase, subunit A"/>
    <property type="match status" value="1"/>
</dbReference>
<dbReference type="GO" id="GO:0016787">
    <property type="term" value="F:hydrolase activity"/>
    <property type="evidence" value="ECO:0007669"/>
    <property type="project" value="UniProtKB-ARBA"/>
</dbReference>
<dbReference type="InterPro" id="IPR002591">
    <property type="entry name" value="Phosphodiest/P_Trfase"/>
</dbReference>